<evidence type="ECO:0000256" key="4">
    <source>
        <dbReference type="ARBA" id="ARBA00022692"/>
    </source>
</evidence>
<proteinExistence type="inferred from homology"/>
<keyword evidence="3 7" id="KW-1003">Cell membrane</keyword>
<feature type="transmembrane region" description="Helical" evidence="7">
    <location>
        <begin position="140"/>
        <end position="158"/>
    </location>
</feature>
<protein>
    <recommendedName>
        <fullName evidence="7">UPF0114 protein BegalDRAFT_1862</fullName>
    </recommendedName>
</protein>
<evidence type="ECO:0000313" key="9">
    <source>
        <dbReference type="Proteomes" id="UP000005744"/>
    </source>
</evidence>
<evidence type="ECO:0000256" key="6">
    <source>
        <dbReference type="ARBA" id="ARBA00023136"/>
    </source>
</evidence>
<dbReference type="PANTHER" id="PTHR38596:SF1">
    <property type="entry name" value="UPF0114 PROTEIN YQHA"/>
    <property type="match status" value="1"/>
</dbReference>
<dbReference type="InterPro" id="IPR020761">
    <property type="entry name" value="UPF0114_bac"/>
</dbReference>
<dbReference type="InterPro" id="IPR005134">
    <property type="entry name" value="UPF0114"/>
</dbReference>
<dbReference type="NCBIfam" id="TIGR00645">
    <property type="entry name" value="HI0507"/>
    <property type="match status" value="1"/>
</dbReference>
<dbReference type="HAMAP" id="MF_00143">
    <property type="entry name" value="UPF0114"/>
    <property type="match status" value="1"/>
</dbReference>
<dbReference type="Pfam" id="PF03350">
    <property type="entry name" value="UPF0114"/>
    <property type="match status" value="1"/>
</dbReference>
<dbReference type="eggNOG" id="COG2862">
    <property type="taxonomic scope" value="Bacteria"/>
</dbReference>
<keyword evidence="9" id="KW-1185">Reference proteome</keyword>
<feature type="transmembrane region" description="Helical" evidence="7">
    <location>
        <begin position="20"/>
        <end position="40"/>
    </location>
</feature>
<name>I3CGJ3_9GAMM</name>
<keyword evidence="6 7" id="KW-0472">Membrane</keyword>
<organism evidence="8 9">
    <name type="scientific">Beggiatoa alba B18LD</name>
    <dbReference type="NCBI Taxonomy" id="395493"/>
    <lineage>
        <taxon>Bacteria</taxon>
        <taxon>Pseudomonadati</taxon>
        <taxon>Pseudomonadota</taxon>
        <taxon>Gammaproteobacteria</taxon>
        <taxon>Thiotrichales</taxon>
        <taxon>Thiotrichaceae</taxon>
        <taxon>Beggiatoa</taxon>
    </lineage>
</organism>
<dbReference type="PANTHER" id="PTHR38596">
    <property type="entry name" value="UPF0114 PROTEIN YQHA"/>
    <property type="match status" value="1"/>
</dbReference>
<comment type="subcellular location">
    <subcellularLocation>
        <location evidence="1 7">Cell membrane</location>
        <topology evidence="1 7">Multi-pass membrane protein</topology>
    </subcellularLocation>
</comment>
<evidence type="ECO:0000256" key="7">
    <source>
        <dbReference type="HAMAP-Rule" id="MF_00143"/>
    </source>
</evidence>
<reference evidence="8 9" key="1">
    <citation type="submission" date="2011-11" db="EMBL/GenBank/DDBJ databases">
        <title>Improved High-Quality Draft sequence of Beggiatoa alba B18lD.</title>
        <authorList>
            <consortium name="US DOE Joint Genome Institute"/>
            <person name="Lucas S."/>
            <person name="Han J."/>
            <person name="Lapidus A."/>
            <person name="Cheng J.-F."/>
            <person name="Goodwin L."/>
            <person name="Pitluck S."/>
            <person name="Peters L."/>
            <person name="Mikhailova N."/>
            <person name="Held B."/>
            <person name="Detter J.C."/>
            <person name="Han C."/>
            <person name="Tapia R."/>
            <person name="Land M."/>
            <person name="Hauser L."/>
            <person name="Kyrpides N."/>
            <person name="Ivanova N."/>
            <person name="Pagani I."/>
            <person name="Samuel K."/>
            <person name="Teske A."/>
            <person name="Mueller J."/>
            <person name="Woyke T."/>
        </authorList>
    </citation>
    <scope>NUCLEOTIDE SEQUENCE [LARGE SCALE GENOMIC DNA]</scope>
    <source>
        <strain evidence="8 9">B18LD</strain>
    </source>
</reference>
<dbReference type="RefSeq" id="WP_002685935.1">
    <property type="nucleotide sequence ID" value="NZ_JH600070.1"/>
</dbReference>
<evidence type="ECO:0000256" key="3">
    <source>
        <dbReference type="ARBA" id="ARBA00022475"/>
    </source>
</evidence>
<dbReference type="AlphaFoldDB" id="I3CGJ3"/>
<dbReference type="OrthoDB" id="9783569at2"/>
<comment type="similarity">
    <text evidence="2 7">Belongs to the UPF0114 family.</text>
</comment>
<evidence type="ECO:0000256" key="1">
    <source>
        <dbReference type="ARBA" id="ARBA00004651"/>
    </source>
</evidence>
<dbReference type="EMBL" id="JH600070">
    <property type="protein sequence ID" value="EIJ42736.1"/>
    <property type="molecule type" value="Genomic_DNA"/>
</dbReference>
<evidence type="ECO:0000256" key="5">
    <source>
        <dbReference type="ARBA" id="ARBA00022989"/>
    </source>
</evidence>
<dbReference type="Proteomes" id="UP000005744">
    <property type="component" value="Unassembled WGS sequence"/>
</dbReference>
<evidence type="ECO:0000313" key="8">
    <source>
        <dbReference type="EMBL" id="EIJ42736.1"/>
    </source>
</evidence>
<evidence type="ECO:0000256" key="2">
    <source>
        <dbReference type="ARBA" id="ARBA00005774"/>
    </source>
</evidence>
<dbReference type="HOGENOM" id="CLU_097887_1_0_6"/>
<dbReference type="GO" id="GO:0005886">
    <property type="term" value="C:plasma membrane"/>
    <property type="evidence" value="ECO:0007669"/>
    <property type="project" value="UniProtKB-SubCell"/>
</dbReference>
<accession>I3CGJ3</accession>
<sequence>MIEKQIERVIFGSRWLLAPFYIGLVATLVVLLVKFLFKFVEMLFSIWSMEGTALVLPILGLVDLVLVSNLLILIIFSGYENFVSKIDEAKTHDDRPDWMGNVDYGSLKIKVIGSIVAISSIDLLKAFFAIEHYDKEDLMWLVIVHLTFVISGVLFAVMERLSHPAHPEPATATADKPHH</sequence>
<dbReference type="STRING" id="395493.BegalDRAFT_1862"/>
<feature type="transmembrane region" description="Helical" evidence="7">
    <location>
        <begin position="52"/>
        <end position="76"/>
    </location>
</feature>
<gene>
    <name evidence="8" type="ORF">BegalDRAFT_1862</name>
</gene>
<keyword evidence="4 7" id="KW-0812">Transmembrane</keyword>
<keyword evidence="5 7" id="KW-1133">Transmembrane helix</keyword>